<dbReference type="PANTHER" id="PTHR35075">
    <property type="entry name" value="A-KINASE ANCHOR PROTEIN 14"/>
    <property type="match status" value="1"/>
</dbReference>
<dbReference type="Pfam" id="PF14469">
    <property type="entry name" value="AKAP28"/>
    <property type="match status" value="1"/>
</dbReference>
<evidence type="ECO:0000313" key="1">
    <source>
        <dbReference type="EMBL" id="CAB3229119.1"/>
    </source>
</evidence>
<gene>
    <name evidence="1" type="ORF">APLA_LOCUS3887</name>
</gene>
<dbReference type="OrthoDB" id="10006435at2759"/>
<sequence length="188" mass="22049">MQINLDHIEIPQLYLVEERSKMLVIRTINQAKERVGIRLGLEELADTAAYAWKDNRLNLTSIEKPIHITAAKFIANTIEDYWKLTTVFKYNLDYKGQTTDEVSHHYYFEAIFSQPTAAFPIPQATASVYFRIEDEKIDTEKTPKMLFRVEGNFTDHDVRYVAPTADWLLALIQKKIKFFKRIETLKLF</sequence>
<dbReference type="PANTHER" id="PTHR35075:SF1">
    <property type="entry name" value="A-KINASE ANCHOR PROTEIN 14"/>
    <property type="match status" value="1"/>
</dbReference>
<accession>A0A8S0Z838</accession>
<organism evidence="1 2">
    <name type="scientific">Arctia plantaginis</name>
    <name type="common">Wood tiger moth</name>
    <name type="synonym">Phalaena plantaginis</name>
    <dbReference type="NCBI Taxonomy" id="874455"/>
    <lineage>
        <taxon>Eukaryota</taxon>
        <taxon>Metazoa</taxon>
        <taxon>Ecdysozoa</taxon>
        <taxon>Arthropoda</taxon>
        <taxon>Hexapoda</taxon>
        <taxon>Insecta</taxon>
        <taxon>Pterygota</taxon>
        <taxon>Neoptera</taxon>
        <taxon>Endopterygota</taxon>
        <taxon>Lepidoptera</taxon>
        <taxon>Glossata</taxon>
        <taxon>Ditrysia</taxon>
        <taxon>Noctuoidea</taxon>
        <taxon>Erebidae</taxon>
        <taxon>Arctiinae</taxon>
        <taxon>Arctia</taxon>
    </lineage>
</organism>
<dbReference type="InterPro" id="IPR053084">
    <property type="entry name" value="AKAP"/>
</dbReference>
<dbReference type="AlphaFoldDB" id="A0A8S0Z838"/>
<evidence type="ECO:0000313" key="2">
    <source>
        <dbReference type="Proteomes" id="UP000494256"/>
    </source>
</evidence>
<name>A0A8S0Z838_ARCPL</name>
<dbReference type="GO" id="GO:0005952">
    <property type="term" value="C:cAMP-dependent protein kinase complex"/>
    <property type="evidence" value="ECO:0007669"/>
    <property type="project" value="TreeGrafter"/>
</dbReference>
<proteinExistence type="predicted"/>
<dbReference type="EMBL" id="CADEBD010000284">
    <property type="protein sequence ID" value="CAB3229119.1"/>
    <property type="molecule type" value="Genomic_DNA"/>
</dbReference>
<dbReference type="Proteomes" id="UP000494256">
    <property type="component" value="Unassembled WGS sequence"/>
</dbReference>
<comment type="caution">
    <text evidence="1">The sequence shown here is derived from an EMBL/GenBank/DDBJ whole genome shotgun (WGS) entry which is preliminary data.</text>
</comment>
<protein>
    <submittedName>
        <fullName evidence="1">Uncharacterized protein</fullName>
    </submittedName>
</protein>
<reference evidence="1 2" key="1">
    <citation type="submission" date="2020-04" db="EMBL/GenBank/DDBJ databases">
        <authorList>
            <person name="Wallbank WR R."/>
            <person name="Pardo Diaz C."/>
            <person name="Kozak K."/>
            <person name="Martin S."/>
            <person name="Jiggins C."/>
            <person name="Moest M."/>
            <person name="Warren A I."/>
            <person name="Byers J.R.P. K."/>
            <person name="Montejo-Kovacevich G."/>
            <person name="Yen C E."/>
        </authorList>
    </citation>
    <scope>NUCLEOTIDE SEQUENCE [LARGE SCALE GENOMIC DNA]</scope>
</reference>
<dbReference type="GO" id="GO:0034237">
    <property type="term" value="F:protein kinase A regulatory subunit binding"/>
    <property type="evidence" value="ECO:0007669"/>
    <property type="project" value="TreeGrafter"/>
</dbReference>
<dbReference type="InterPro" id="IPR025663">
    <property type="entry name" value="AKAP_28"/>
</dbReference>